<dbReference type="eggNOG" id="COG0569">
    <property type="taxonomic scope" value="Bacteria"/>
</dbReference>
<dbReference type="PRINTS" id="PR00335">
    <property type="entry name" value="KUPTAKETRKA"/>
</dbReference>
<evidence type="ECO:0000313" key="10">
    <source>
        <dbReference type="Proteomes" id="UP000030661"/>
    </source>
</evidence>
<sequence length="447" mass="50604">MRIVIVGLGEVGAYLAKILSAQEEYEVIGIDNDSKRLEVLEDLYDIQTVEGYGAAPQVLRQAEVDTADVFLAVSGNDELNIVAALIVRSLGQAFTIARVSNPLYLEEQQLEDYEALGVNLLVSPERRTAVMLYQTLEYPQFLKVETLANGKVHINQFRISEKSPFAYKKIKDIPLTKDLLIVGITRKRDFLFPTGSTEILPNDTLFIVGKRETMRDTRSILPLEQKKIRRVILLGASEVTYFLAKMIERKYRVLVIEPSSERSDWIAQMLKHTAIYNDDIFTSNLLNELLLDKDDYFIAATENDEFNLLSSILIKEKGVSMIACIIHHSYLLSTVEQAGIHQVFSPQMIIANDIAGTIRSRGLLTLQDFQNIEAEFVEFDIPINSPVIHKAIHQIVFPPQTLLVALLRNDEVIIPRGDTILHAWDKVFVLSLKSNFNKIAELFQAEQ</sequence>
<protein>
    <recommendedName>
        <fullName evidence="1">Trk system potassium uptake protein TrkA</fullName>
    </recommendedName>
</protein>
<feature type="domain" description="RCK N-terminal" evidence="7">
    <location>
        <begin position="1"/>
        <end position="117"/>
    </location>
</feature>
<evidence type="ECO:0000313" key="9">
    <source>
        <dbReference type="EMBL" id="GAK59809.1"/>
    </source>
</evidence>
<dbReference type="PROSITE" id="PS51201">
    <property type="entry name" value="RCK_N"/>
    <property type="match status" value="1"/>
</dbReference>
<evidence type="ECO:0000259" key="7">
    <source>
        <dbReference type="PROSITE" id="PS51201"/>
    </source>
</evidence>
<evidence type="ECO:0000256" key="5">
    <source>
        <dbReference type="ARBA" id="ARBA00023027"/>
    </source>
</evidence>
<dbReference type="EMBL" id="DF820471">
    <property type="protein sequence ID" value="GAK59809.1"/>
    <property type="molecule type" value="Genomic_DNA"/>
</dbReference>
<feature type="domain" description="RCK C-terminal" evidence="8">
    <location>
        <begin position="142"/>
        <end position="223"/>
    </location>
</feature>
<dbReference type="SUPFAM" id="SSF51735">
    <property type="entry name" value="NAD(P)-binding Rossmann-fold domains"/>
    <property type="match status" value="2"/>
</dbReference>
<keyword evidence="3" id="KW-0633">Potassium transport</keyword>
<evidence type="ECO:0000259" key="8">
    <source>
        <dbReference type="PROSITE" id="PS51202"/>
    </source>
</evidence>
<keyword evidence="6" id="KW-0406">Ion transport</keyword>
<evidence type="ECO:0000256" key="2">
    <source>
        <dbReference type="ARBA" id="ARBA00022448"/>
    </source>
</evidence>
<dbReference type="Pfam" id="PF02254">
    <property type="entry name" value="TrkA_N"/>
    <property type="match status" value="2"/>
</dbReference>
<keyword evidence="4" id="KW-0630">Potassium</keyword>
<organism evidence="9">
    <name type="scientific">Vecturithrix granuli</name>
    <dbReference type="NCBI Taxonomy" id="1499967"/>
    <lineage>
        <taxon>Bacteria</taxon>
        <taxon>Candidatus Moduliflexota</taxon>
        <taxon>Candidatus Vecturitrichia</taxon>
        <taxon>Candidatus Vecturitrichales</taxon>
        <taxon>Candidatus Vecturitrichaceae</taxon>
        <taxon>Candidatus Vecturithrix</taxon>
    </lineage>
</organism>
<dbReference type="PANTHER" id="PTHR43833">
    <property type="entry name" value="POTASSIUM CHANNEL PROTEIN 2-RELATED-RELATED"/>
    <property type="match status" value="1"/>
</dbReference>
<dbReference type="Gene3D" id="3.40.50.720">
    <property type="entry name" value="NAD(P)-binding Rossmann-like Domain"/>
    <property type="match status" value="2"/>
</dbReference>
<evidence type="ECO:0000256" key="4">
    <source>
        <dbReference type="ARBA" id="ARBA00022958"/>
    </source>
</evidence>
<dbReference type="SUPFAM" id="SSF116726">
    <property type="entry name" value="TrkA C-terminal domain-like"/>
    <property type="match status" value="2"/>
</dbReference>
<gene>
    <name evidence="9" type="ORF">U27_06795</name>
</gene>
<dbReference type="InterPro" id="IPR006037">
    <property type="entry name" value="RCK_C"/>
</dbReference>
<dbReference type="GO" id="GO:0005886">
    <property type="term" value="C:plasma membrane"/>
    <property type="evidence" value="ECO:0007669"/>
    <property type="project" value="InterPro"/>
</dbReference>
<dbReference type="InterPro" id="IPR036291">
    <property type="entry name" value="NAD(P)-bd_dom_sf"/>
</dbReference>
<evidence type="ECO:0000256" key="3">
    <source>
        <dbReference type="ARBA" id="ARBA00022538"/>
    </source>
</evidence>
<keyword evidence="10" id="KW-1185">Reference proteome</keyword>
<name>A0A081C5F4_VECG1</name>
<keyword evidence="5" id="KW-0520">NAD</keyword>
<dbReference type="Pfam" id="PF02080">
    <property type="entry name" value="TrkA_C"/>
    <property type="match status" value="2"/>
</dbReference>
<proteinExistence type="predicted"/>
<keyword evidence="2" id="KW-0813">Transport</keyword>
<dbReference type="PROSITE" id="PS51202">
    <property type="entry name" value="RCK_C"/>
    <property type="match status" value="2"/>
</dbReference>
<dbReference type="AlphaFoldDB" id="A0A081C5F4"/>
<dbReference type="Proteomes" id="UP000030661">
    <property type="component" value="Unassembled WGS sequence"/>
</dbReference>
<feature type="domain" description="RCK C-terminal" evidence="8">
    <location>
        <begin position="364"/>
        <end position="445"/>
    </location>
</feature>
<evidence type="ECO:0000256" key="1">
    <source>
        <dbReference type="ARBA" id="ARBA00017378"/>
    </source>
</evidence>
<evidence type="ECO:0000256" key="6">
    <source>
        <dbReference type="ARBA" id="ARBA00023065"/>
    </source>
</evidence>
<dbReference type="InterPro" id="IPR050721">
    <property type="entry name" value="Trk_Ktr_HKT_K-transport"/>
</dbReference>
<accession>A0A081C5F4</accession>
<dbReference type="STRING" id="1499967.U27_06795"/>
<dbReference type="Gene3D" id="3.30.70.1450">
    <property type="entry name" value="Regulator of K+ conductance, C-terminal domain"/>
    <property type="match status" value="2"/>
</dbReference>
<reference evidence="9" key="1">
    <citation type="journal article" date="2015" name="PeerJ">
        <title>First genomic representation of candidate bacterial phylum KSB3 points to enhanced environmental sensing as a trigger of wastewater bulking.</title>
        <authorList>
            <person name="Sekiguchi Y."/>
            <person name="Ohashi A."/>
            <person name="Parks D.H."/>
            <person name="Yamauchi T."/>
            <person name="Tyson G.W."/>
            <person name="Hugenholtz P."/>
        </authorList>
    </citation>
    <scope>NUCLEOTIDE SEQUENCE [LARGE SCALE GENOMIC DNA]</scope>
</reference>
<dbReference type="InterPro" id="IPR036721">
    <property type="entry name" value="RCK_C_sf"/>
</dbReference>
<dbReference type="InterPro" id="IPR003148">
    <property type="entry name" value="RCK_N"/>
</dbReference>
<dbReference type="GO" id="GO:0015079">
    <property type="term" value="F:potassium ion transmembrane transporter activity"/>
    <property type="evidence" value="ECO:0007669"/>
    <property type="project" value="InterPro"/>
</dbReference>
<dbReference type="NCBIfam" id="NF007039">
    <property type="entry name" value="PRK09496.3-2"/>
    <property type="match status" value="1"/>
</dbReference>
<dbReference type="InterPro" id="IPR006036">
    <property type="entry name" value="K_uptake_TrkA"/>
</dbReference>
<dbReference type="PANTHER" id="PTHR43833:SF5">
    <property type="entry name" value="TRK SYSTEM POTASSIUM UPTAKE PROTEIN TRKA"/>
    <property type="match status" value="1"/>
</dbReference>
<dbReference type="HOGENOM" id="CLU_046525_0_1_0"/>